<dbReference type="Gene3D" id="2.60.40.1180">
    <property type="entry name" value="Golgi alpha-mannosidase II"/>
    <property type="match status" value="1"/>
</dbReference>
<dbReference type="PANTHER" id="PTHR10357">
    <property type="entry name" value="ALPHA-AMYLASE FAMILY MEMBER"/>
    <property type="match status" value="1"/>
</dbReference>
<dbReference type="InterPro" id="IPR017853">
    <property type="entry name" value="GH"/>
</dbReference>
<dbReference type="AlphaFoldDB" id="G8ZQK2"/>
<dbReference type="FunFam" id="2.60.40.1180:FF:000007">
    <property type="entry name" value="Sucrose isomerase"/>
    <property type="match status" value="1"/>
</dbReference>
<dbReference type="Pfam" id="PF00128">
    <property type="entry name" value="Alpha-amylase"/>
    <property type="match status" value="1"/>
</dbReference>
<dbReference type="eggNOG" id="KOG0471">
    <property type="taxonomic scope" value="Eukaryota"/>
</dbReference>
<dbReference type="InParanoid" id="G8ZQK2"/>
<evidence type="ECO:0000313" key="6">
    <source>
        <dbReference type="EMBL" id="CCE90896.1"/>
    </source>
</evidence>
<dbReference type="SUPFAM" id="SSF51445">
    <property type="entry name" value="(Trans)glycosidases"/>
    <property type="match status" value="1"/>
</dbReference>
<keyword evidence="3" id="KW-0326">Glycosidase</keyword>
<gene>
    <name evidence="6" type="primary">TDEL0B07670</name>
    <name evidence="6" type="ORF">TDEL_0B07670</name>
</gene>
<evidence type="ECO:0000256" key="3">
    <source>
        <dbReference type="ARBA" id="ARBA00023295"/>
    </source>
</evidence>
<dbReference type="SUPFAM" id="SSF51011">
    <property type="entry name" value="Glycosyl hydrolase domain"/>
    <property type="match status" value="1"/>
</dbReference>
<dbReference type="GeneID" id="11500193"/>
<dbReference type="HOGENOM" id="CLU_006462_1_2_1"/>
<organism evidence="6 7">
    <name type="scientific">Torulaspora delbrueckii</name>
    <name type="common">Yeast</name>
    <name type="synonym">Candida colliculosa</name>
    <dbReference type="NCBI Taxonomy" id="4950"/>
    <lineage>
        <taxon>Eukaryota</taxon>
        <taxon>Fungi</taxon>
        <taxon>Dikarya</taxon>
        <taxon>Ascomycota</taxon>
        <taxon>Saccharomycotina</taxon>
        <taxon>Saccharomycetes</taxon>
        <taxon>Saccharomycetales</taxon>
        <taxon>Saccharomycetaceae</taxon>
        <taxon>Torulaspora</taxon>
    </lineage>
</organism>
<dbReference type="Gene3D" id="3.90.400.10">
    <property type="entry name" value="Oligo-1,6-glucosidase, Domain 2"/>
    <property type="match status" value="1"/>
</dbReference>
<dbReference type="Proteomes" id="UP000005627">
    <property type="component" value="Chromosome 2"/>
</dbReference>
<keyword evidence="7" id="KW-1185">Reference proteome</keyword>
<name>G8ZQK2_TORDE</name>
<dbReference type="Gene3D" id="3.20.20.80">
    <property type="entry name" value="Glycosidases"/>
    <property type="match status" value="2"/>
</dbReference>
<dbReference type="GO" id="GO:0004556">
    <property type="term" value="F:alpha-amylase activity"/>
    <property type="evidence" value="ECO:0007669"/>
    <property type="project" value="TreeGrafter"/>
</dbReference>
<evidence type="ECO:0000256" key="4">
    <source>
        <dbReference type="ARBA" id="ARBA00026248"/>
    </source>
</evidence>
<reference evidence="6 7" key="1">
    <citation type="journal article" date="2011" name="Proc. Natl. Acad. Sci. U.S.A.">
        <title>Evolutionary erosion of yeast sex chromosomes by mating-type switching accidents.</title>
        <authorList>
            <person name="Gordon J.L."/>
            <person name="Armisen D."/>
            <person name="Proux-Wera E."/>
            <person name="Oheigeartaigh S.S."/>
            <person name="Byrne K.P."/>
            <person name="Wolfe K.H."/>
        </authorList>
    </citation>
    <scope>NUCLEOTIDE SEQUENCE [LARGE SCALE GENOMIC DNA]</scope>
    <source>
        <strain evidence="7">ATCC 10662 / CBS 1146 / NBRC 0425 / NCYC 2629 / NRRL Y-866</strain>
    </source>
</reference>
<dbReference type="FunFam" id="3.20.20.80:FF:000064">
    <property type="entry name" value="Oligo-1,6-glucosidase"/>
    <property type="match status" value="1"/>
</dbReference>
<dbReference type="CDD" id="cd11333">
    <property type="entry name" value="AmyAc_SI_OligoGlu_DGase"/>
    <property type="match status" value="1"/>
</dbReference>
<dbReference type="InterPro" id="IPR045857">
    <property type="entry name" value="O16G_dom_2"/>
</dbReference>
<dbReference type="GO" id="GO:0000025">
    <property type="term" value="P:maltose catabolic process"/>
    <property type="evidence" value="ECO:0007669"/>
    <property type="project" value="TreeGrafter"/>
</dbReference>
<feature type="domain" description="Glycosyl hydrolase family 13 catalytic" evidence="5">
    <location>
        <begin position="22"/>
        <end position="446"/>
    </location>
</feature>
<evidence type="ECO:0000313" key="7">
    <source>
        <dbReference type="Proteomes" id="UP000005627"/>
    </source>
</evidence>
<dbReference type="GO" id="GO:0004574">
    <property type="term" value="F:oligo-1,6-glucosidase activity"/>
    <property type="evidence" value="ECO:0007669"/>
    <property type="project" value="TreeGrafter"/>
</dbReference>
<keyword evidence="2" id="KW-0378">Hydrolase</keyword>
<dbReference type="EMBL" id="HE616743">
    <property type="protein sequence ID" value="CCE90896.1"/>
    <property type="molecule type" value="Genomic_DNA"/>
</dbReference>
<keyword evidence="4" id="KW-0462">Maltose metabolism</keyword>
<accession>G8ZQK2</accession>
<dbReference type="PANTHER" id="PTHR10357:SF179">
    <property type="entry name" value="NEUTRAL AND BASIC AMINO ACID TRANSPORT PROTEIN RBAT"/>
    <property type="match status" value="1"/>
</dbReference>
<comment type="similarity">
    <text evidence="1">Belongs to the glycosyl hydrolase 13 family.</text>
</comment>
<dbReference type="GO" id="GO:0005987">
    <property type="term" value="P:sucrose catabolic process"/>
    <property type="evidence" value="ECO:0007669"/>
    <property type="project" value="TreeGrafter"/>
</dbReference>
<proteinExistence type="inferred from homology"/>
<dbReference type="KEGG" id="tdl:TDEL_0B07670"/>
<dbReference type="STRING" id="1076872.G8ZQK2"/>
<dbReference type="GO" id="GO:0004575">
    <property type="term" value="F:sucrose alpha-glucosidase activity"/>
    <property type="evidence" value="ECO:0007669"/>
    <property type="project" value="TreeGrafter"/>
</dbReference>
<evidence type="ECO:0000256" key="2">
    <source>
        <dbReference type="ARBA" id="ARBA00022801"/>
    </source>
</evidence>
<protein>
    <recommendedName>
        <fullName evidence="5">Glycosyl hydrolase family 13 catalytic domain-containing protein</fullName>
    </recommendedName>
</protein>
<dbReference type="FunFam" id="3.90.400.10:FF:000004">
    <property type="entry name" value="Oligo-1,6-glucosidase"/>
    <property type="match status" value="1"/>
</dbReference>
<evidence type="ECO:0000259" key="5">
    <source>
        <dbReference type="SMART" id="SM00642"/>
    </source>
</evidence>
<dbReference type="OrthoDB" id="1740265at2759"/>
<dbReference type="FunFam" id="3.20.20.80:FF:000087">
    <property type="entry name" value="Oligo-1,6-glucosidase IMA1"/>
    <property type="match status" value="1"/>
</dbReference>
<dbReference type="GO" id="GO:0033934">
    <property type="term" value="F:glucan 1,4-alpha-maltotriohydrolase activity"/>
    <property type="evidence" value="ECO:0007669"/>
    <property type="project" value="TreeGrafter"/>
</dbReference>
<dbReference type="SMART" id="SM00642">
    <property type="entry name" value="Aamy"/>
    <property type="match status" value="1"/>
</dbReference>
<sequence length="596" mass="69845">MSGFPGHPETLPKWWKEATIYQIYPASFKDSNNDGWGDMNGIASKLEYIKDLGANAIWLSPFYDFPQDDMGYDISNYKKVWPTYGSNEDCFNLIDKTHELGMKFITDLVINHCSSEHAWFKESRSSKTNAKRDWFFWRPPKVFDKEGKPIPPNNWKSYFGGSAWTFDEHTQEFYLRLFAETQPDLNWENDECRHAIYEDSVGFWLDHGVDGFRIDAGGLYSKTKGLPDAPITIPDSKWQLCEIYHRNGPRIHEWHQEMNQFMKNRVKDGREIVTVGEMAYSTDEDKRLFTSAARNEMSQLFQFSHIDYGLDPLFRYNLAPTELKYWKLAIQESFNFINGNDAWSTIYMETHDQARSISRFCDDSPKYRVISSKLLSVLLTSLTGTLYVYQGQELGQINFKDWPIDKYEDVEFRNNYNAIKEEHGVESKQMKKYLDAVAVMSRDHARTPMPWTHDEPNAGFCGCSIKPWFSLNESFRDGIDVEDEIKDPKSVLNFWRKALTFRNTHKDLAVYGYDFEFVDLDNRKLFSFTKKYSHKTLFAALNFSSDEISFEIPNDNLTYSLAFGNYSEEKVDPYLRSLKPWEGRIYIHENFSLLDL</sequence>
<dbReference type="InterPro" id="IPR006047">
    <property type="entry name" value="GH13_cat_dom"/>
</dbReference>
<dbReference type="InterPro" id="IPR013780">
    <property type="entry name" value="Glyco_hydro_b"/>
</dbReference>
<evidence type="ECO:0000256" key="1">
    <source>
        <dbReference type="ARBA" id="ARBA00008061"/>
    </source>
</evidence>
<dbReference type="RefSeq" id="XP_003680107.1">
    <property type="nucleotide sequence ID" value="XM_003680059.1"/>
</dbReference>